<evidence type="ECO:0000313" key="2">
    <source>
        <dbReference type="EMBL" id="KAE9385320.1"/>
    </source>
</evidence>
<feature type="domain" description="Integrase core" evidence="1">
    <location>
        <begin position="1"/>
        <end position="108"/>
    </location>
</feature>
<reference evidence="2" key="1">
    <citation type="journal article" date="2019" name="Environ. Microbiol.">
        <title>Fungal ecological strategies reflected in gene transcription - a case study of two litter decomposers.</title>
        <authorList>
            <person name="Barbi F."/>
            <person name="Kohler A."/>
            <person name="Barry K."/>
            <person name="Baskaran P."/>
            <person name="Daum C."/>
            <person name="Fauchery L."/>
            <person name="Ihrmark K."/>
            <person name="Kuo A."/>
            <person name="LaButti K."/>
            <person name="Lipzen A."/>
            <person name="Morin E."/>
            <person name="Grigoriev I.V."/>
            <person name="Henrissat B."/>
            <person name="Lindahl B."/>
            <person name="Martin F."/>
        </authorList>
    </citation>
    <scope>NUCLEOTIDE SEQUENCE</scope>
    <source>
        <strain evidence="2">JB14</strain>
    </source>
</reference>
<dbReference type="Proteomes" id="UP000799118">
    <property type="component" value="Unassembled WGS sequence"/>
</dbReference>
<keyword evidence="3" id="KW-1185">Reference proteome</keyword>
<dbReference type="OrthoDB" id="3353107at2759"/>
<organism evidence="2 3">
    <name type="scientific">Gymnopus androsaceus JB14</name>
    <dbReference type="NCBI Taxonomy" id="1447944"/>
    <lineage>
        <taxon>Eukaryota</taxon>
        <taxon>Fungi</taxon>
        <taxon>Dikarya</taxon>
        <taxon>Basidiomycota</taxon>
        <taxon>Agaricomycotina</taxon>
        <taxon>Agaricomycetes</taxon>
        <taxon>Agaricomycetidae</taxon>
        <taxon>Agaricales</taxon>
        <taxon>Marasmiineae</taxon>
        <taxon>Omphalotaceae</taxon>
        <taxon>Gymnopus</taxon>
    </lineage>
</organism>
<dbReference type="PANTHER" id="PTHR46791">
    <property type="entry name" value="EXPRESSED PROTEIN"/>
    <property type="match status" value="1"/>
</dbReference>
<gene>
    <name evidence="2" type="ORF">BT96DRAFT_840836</name>
</gene>
<name>A0A6A4GIW7_9AGAR</name>
<proteinExistence type="predicted"/>
<protein>
    <recommendedName>
        <fullName evidence="1">Integrase core domain-containing protein</fullName>
    </recommendedName>
</protein>
<sequence length="232" mass="27136">MEEHYGPERGSYIWGRSVHNVRIERLWHDVTQGFGTKWYNFFYDLEAEAGLHSESDVHIWLLHLLFLPAIDQDAADWAEAWNHHKISFDGEERERSPRDMYFFGVLQEGLRGPEGVVDASGTLQRLEEEIENIMTYGVDWRDLADPVLLRHHNQHNPDELESLGPHNSQQPPHLSLVEIPTFECPFETEEQLEIFTDALLLMPEYSSRDMQDRKSLWMQALDLLLNILPMSL</sequence>
<dbReference type="Pfam" id="PF24764">
    <property type="entry name" value="rva_4"/>
    <property type="match status" value="1"/>
</dbReference>
<evidence type="ECO:0000313" key="3">
    <source>
        <dbReference type="Proteomes" id="UP000799118"/>
    </source>
</evidence>
<dbReference type="PANTHER" id="PTHR46791:SF5">
    <property type="entry name" value="CLR5 DOMAIN-CONTAINING PROTEIN-RELATED"/>
    <property type="match status" value="1"/>
</dbReference>
<dbReference type="InterPro" id="IPR058913">
    <property type="entry name" value="Integrase_dom_put"/>
</dbReference>
<evidence type="ECO:0000259" key="1">
    <source>
        <dbReference type="Pfam" id="PF24764"/>
    </source>
</evidence>
<dbReference type="AlphaFoldDB" id="A0A6A4GIW7"/>
<dbReference type="EMBL" id="ML770000">
    <property type="protein sequence ID" value="KAE9385320.1"/>
    <property type="molecule type" value="Genomic_DNA"/>
</dbReference>
<accession>A0A6A4GIW7</accession>